<dbReference type="InterPro" id="IPR003717">
    <property type="entry name" value="RecO"/>
</dbReference>
<evidence type="ECO:0000256" key="3">
    <source>
        <dbReference type="ARBA" id="ARBA00022763"/>
    </source>
</evidence>
<dbReference type="InterPro" id="IPR022572">
    <property type="entry name" value="DNA_rep/recomb_RecO_N"/>
</dbReference>
<organism evidence="9 10">
    <name type="scientific">Allofournierella massiliensis</name>
    <dbReference type="NCBI Taxonomy" id="1650663"/>
    <lineage>
        <taxon>Bacteria</taxon>
        <taxon>Bacillati</taxon>
        <taxon>Bacillota</taxon>
        <taxon>Clostridia</taxon>
        <taxon>Eubacteriales</taxon>
        <taxon>Oscillospiraceae</taxon>
        <taxon>Allofournierella</taxon>
    </lineage>
</organism>
<sequence>MAAGMQLVTPGLVLREVKIGEADRILTVLTPELGVISVSAKGSLRLKSKLFSACGLFCYSEFTLFAGKNMYLANDAQVKKVFFGLHESVEAMALAMYLAELALTLSPVGGEAEALLRLTLNSLYLISEGKKPLPQIKAVFELRAVCEAGFMPDLLCCRGCQKYDGGDFYFDGSAGLLLCADCAARQNKTPNLDPAALLALRHIALVEDKKIFSFSIPQKSMEALGRVTERYALQVLDKPLKTLDFVHTMLS</sequence>
<feature type="domain" description="DNA replication/recombination mediator RecO N-terminal" evidence="8">
    <location>
        <begin position="5"/>
        <end position="80"/>
    </location>
</feature>
<dbReference type="Gene3D" id="2.40.50.140">
    <property type="entry name" value="Nucleic acid-binding proteins"/>
    <property type="match status" value="1"/>
</dbReference>
<keyword evidence="5 7" id="KW-0234">DNA repair</keyword>
<dbReference type="PANTHER" id="PTHR33991:SF1">
    <property type="entry name" value="DNA REPAIR PROTEIN RECO"/>
    <property type="match status" value="1"/>
</dbReference>
<keyword evidence="3 7" id="KW-0227">DNA damage</keyword>
<evidence type="ECO:0000256" key="1">
    <source>
        <dbReference type="ARBA" id="ARBA00007452"/>
    </source>
</evidence>
<evidence type="ECO:0000256" key="7">
    <source>
        <dbReference type="HAMAP-Rule" id="MF_00201"/>
    </source>
</evidence>
<evidence type="ECO:0000313" key="9">
    <source>
        <dbReference type="EMBL" id="TCL61434.1"/>
    </source>
</evidence>
<dbReference type="InterPro" id="IPR037278">
    <property type="entry name" value="ARFGAP/RecO"/>
</dbReference>
<dbReference type="EMBL" id="SLUM01000002">
    <property type="protein sequence ID" value="TCL61434.1"/>
    <property type="molecule type" value="Genomic_DNA"/>
</dbReference>
<dbReference type="InterPro" id="IPR042242">
    <property type="entry name" value="RecO_C"/>
</dbReference>
<dbReference type="Proteomes" id="UP000295184">
    <property type="component" value="Unassembled WGS sequence"/>
</dbReference>
<keyword evidence="4 7" id="KW-0233">DNA recombination</keyword>
<dbReference type="NCBIfam" id="TIGR00613">
    <property type="entry name" value="reco"/>
    <property type="match status" value="1"/>
</dbReference>
<name>A0A4R1R763_9FIRM</name>
<evidence type="ECO:0000256" key="6">
    <source>
        <dbReference type="ARBA" id="ARBA00033409"/>
    </source>
</evidence>
<dbReference type="GO" id="GO:0006302">
    <property type="term" value="P:double-strand break repair"/>
    <property type="evidence" value="ECO:0007669"/>
    <property type="project" value="TreeGrafter"/>
</dbReference>
<dbReference type="Pfam" id="PF02565">
    <property type="entry name" value="RecO_C"/>
    <property type="match status" value="1"/>
</dbReference>
<dbReference type="RefSeq" id="WP_242868471.1">
    <property type="nucleotide sequence ID" value="NZ_CABKVM010000019.1"/>
</dbReference>
<evidence type="ECO:0000256" key="4">
    <source>
        <dbReference type="ARBA" id="ARBA00023172"/>
    </source>
</evidence>
<proteinExistence type="inferred from homology"/>
<dbReference type="Gene3D" id="1.20.1440.120">
    <property type="entry name" value="Recombination protein O, C-terminal domain"/>
    <property type="match status" value="1"/>
</dbReference>
<dbReference type="GO" id="GO:0043590">
    <property type="term" value="C:bacterial nucleoid"/>
    <property type="evidence" value="ECO:0007669"/>
    <property type="project" value="TreeGrafter"/>
</dbReference>
<dbReference type="SUPFAM" id="SSF57863">
    <property type="entry name" value="ArfGap/RecO-like zinc finger"/>
    <property type="match status" value="1"/>
</dbReference>
<dbReference type="AlphaFoldDB" id="A0A4R1R763"/>
<protein>
    <recommendedName>
        <fullName evidence="2 7">DNA repair protein RecO</fullName>
    </recommendedName>
    <alternativeName>
        <fullName evidence="6 7">Recombination protein O</fullName>
    </alternativeName>
</protein>
<dbReference type="STRING" id="1650663.GCA_001486665_03008"/>
<comment type="caution">
    <text evidence="9">The sequence shown here is derived from an EMBL/GenBank/DDBJ whole genome shotgun (WGS) entry which is preliminary data.</text>
</comment>
<dbReference type="Pfam" id="PF11967">
    <property type="entry name" value="RecO_N"/>
    <property type="match status" value="1"/>
</dbReference>
<dbReference type="PANTHER" id="PTHR33991">
    <property type="entry name" value="DNA REPAIR PROTEIN RECO"/>
    <property type="match status" value="1"/>
</dbReference>
<dbReference type="SUPFAM" id="SSF50249">
    <property type="entry name" value="Nucleic acid-binding proteins"/>
    <property type="match status" value="1"/>
</dbReference>
<dbReference type="GO" id="GO:0006310">
    <property type="term" value="P:DNA recombination"/>
    <property type="evidence" value="ECO:0007669"/>
    <property type="project" value="UniProtKB-UniRule"/>
</dbReference>
<evidence type="ECO:0000256" key="5">
    <source>
        <dbReference type="ARBA" id="ARBA00023204"/>
    </source>
</evidence>
<dbReference type="HAMAP" id="MF_00201">
    <property type="entry name" value="RecO"/>
    <property type="match status" value="1"/>
</dbReference>
<dbReference type="InterPro" id="IPR012340">
    <property type="entry name" value="NA-bd_OB-fold"/>
</dbReference>
<accession>A0A4R1R763</accession>
<evidence type="ECO:0000256" key="2">
    <source>
        <dbReference type="ARBA" id="ARBA00021310"/>
    </source>
</evidence>
<reference evidence="9 10" key="1">
    <citation type="submission" date="2019-03" db="EMBL/GenBank/DDBJ databases">
        <title>Genomic Encyclopedia of Type Strains, Phase IV (KMG-IV): sequencing the most valuable type-strain genomes for metagenomic binning, comparative biology and taxonomic classification.</title>
        <authorList>
            <person name="Goeker M."/>
        </authorList>
    </citation>
    <scope>NUCLEOTIDE SEQUENCE [LARGE SCALE GENOMIC DNA]</scope>
    <source>
        <strain evidence="9 10">DSM 100451</strain>
    </source>
</reference>
<comment type="function">
    <text evidence="7">Involved in DNA repair and RecF pathway recombination.</text>
</comment>
<evidence type="ECO:0000313" key="10">
    <source>
        <dbReference type="Proteomes" id="UP000295184"/>
    </source>
</evidence>
<dbReference type="Gene3D" id="6.20.220.20">
    <property type="entry name" value="Recombination protein O, zinc-binding domain"/>
    <property type="match status" value="1"/>
</dbReference>
<gene>
    <name evidence="7" type="primary">recO</name>
    <name evidence="9" type="ORF">EDD77_102174</name>
</gene>
<evidence type="ECO:0000259" key="8">
    <source>
        <dbReference type="Pfam" id="PF11967"/>
    </source>
</evidence>
<comment type="similarity">
    <text evidence="1 7">Belongs to the RecO family.</text>
</comment>